<proteinExistence type="predicted"/>
<feature type="domain" description="AB hydrolase-1" evidence="1">
    <location>
        <begin position="22"/>
        <end position="266"/>
    </location>
</feature>
<keyword evidence="2" id="KW-0378">Hydrolase</keyword>
<protein>
    <submittedName>
        <fullName evidence="2">Alpha/beta hydrolase</fullName>
    </submittedName>
</protein>
<dbReference type="InterPro" id="IPR050228">
    <property type="entry name" value="Carboxylesterase_BioH"/>
</dbReference>
<keyword evidence="3" id="KW-1185">Reference proteome</keyword>
<dbReference type="Pfam" id="PF12697">
    <property type="entry name" value="Abhydrolase_6"/>
    <property type="match status" value="1"/>
</dbReference>
<dbReference type="PANTHER" id="PTHR43194">
    <property type="entry name" value="HYDROLASE ALPHA/BETA FOLD FAMILY"/>
    <property type="match status" value="1"/>
</dbReference>
<dbReference type="Gene3D" id="3.40.50.1820">
    <property type="entry name" value="alpha/beta hydrolase"/>
    <property type="match status" value="1"/>
</dbReference>
<evidence type="ECO:0000259" key="1">
    <source>
        <dbReference type="Pfam" id="PF12697"/>
    </source>
</evidence>
<sequence>MAVRRSTLFHSPPSSATGLPSLVFAHANGFTGSSYQSFLQPLENRFAVHTLDRLGHHPSYPVTPNWQLLREELLAYLAEFPGPVIGVGHSMGGVVMAMAALKAPKRFRCLVMLDPPLMVGMDAMALKLAKRFNLVDRITPAGKSRGRRASWPSHDAMHSDLRVKGLFRRFTPQALEDYVKGATRVDKDGRVHLIFEPRIETEIFRHLPDHLWRLPRKLEVPTALLAGSESDLITPYRRKRLERRGLRVDTVPGGHMYPMEHPEETRRILLATLEQLLETS</sequence>
<accession>A0A5B8STG7</accession>
<dbReference type="OrthoDB" id="5729753at2"/>
<dbReference type="SUPFAM" id="SSF53474">
    <property type="entry name" value="alpha/beta-Hydrolases"/>
    <property type="match status" value="1"/>
</dbReference>
<name>A0A5B8STG7_9GAMM</name>
<evidence type="ECO:0000313" key="3">
    <source>
        <dbReference type="Proteomes" id="UP000321272"/>
    </source>
</evidence>
<dbReference type="GO" id="GO:0016787">
    <property type="term" value="F:hydrolase activity"/>
    <property type="evidence" value="ECO:0007669"/>
    <property type="project" value="UniProtKB-KW"/>
</dbReference>
<dbReference type="KEGG" id="paur:FGL86_16025"/>
<reference evidence="2 3" key="1">
    <citation type="submission" date="2019-06" db="EMBL/GenBank/DDBJ databases">
        <title>Genome analyses of bacteria isolated from kimchi.</title>
        <authorList>
            <person name="Lee S."/>
            <person name="Ahn S."/>
            <person name="Roh S."/>
        </authorList>
    </citation>
    <scope>NUCLEOTIDE SEQUENCE [LARGE SCALE GENOMIC DNA]</scope>
    <source>
        <strain evidence="2 3">CBA4606</strain>
    </source>
</reference>
<dbReference type="InterPro" id="IPR000073">
    <property type="entry name" value="AB_hydrolase_1"/>
</dbReference>
<dbReference type="EMBL" id="CP042382">
    <property type="protein sequence ID" value="QEA40432.1"/>
    <property type="molecule type" value="Genomic_DNA"/>
</dbReference>
<dbReference type="Proteomes" id="UP000321272">
    <property type="component" value="Chromosome"/>
</dbReference>
<dbReference type="InterPro" id="IPR029058">
    <property type="entry name" value="AB_hydrolase_fold"/>
</dbReference>
<dbReference type="PANTHER" id="PTHR43194:SF2">
    <property type="entry name" value="PEROXISOMAL MEMBRANE PROTEIN LPX1"/>
    <property type="match status" value="1"/>
</dbReference>
<organism evidence="2 3">
    <name type="scientific">Pistricoccus aurantiacus</name>
    <dbReference type="NCBI Taxonomy" id="1883414"/>
    <lineage>
        <taxon>Bacteria</taxon>
        <taxon>Pseudomonadati</taxon>
        <taxon>Pseudomonadota</taxon>
        <taxon>Gammaproteobacteria</taxon>
        <taxon>Oceanospirillales</taxon>
        <taxon>Halomonadaceae</taxon>
        <taxon>Pistricoccus</taxon>
    </lineage>
</organism>
<evidence type="ECO:0000313" key="2">
    <source>
        <dbReference type="EMBL" id="QEA40432.1"/>
    </source>
</evidence>
<gene>
    <name evidence="2" type="ORF">FGL86_16025</name>
</gene>
<dbReference type="AlphaFoldDB" id="A0A5B8STG7"/>